<dbReference type="EMBL" id="CP011309">
    <property type="protein sequence ID" value="AKF27175.1"/>
    <property type="molecule type" value="Genomic_DNA"/>
</dbReference>
<keyword evidence="8" id="KW-1185">Reference proteome</keyword>
<proteinExistence type="predicted"/>
<evidence type="ECO:0000313" key="6">
    <source>
        <dbReference type="EMBL" id="AKF27175.1"/>
    </source>
</evidence>
<protein>
    <recommendedName>
        <fullName evidence="9">Transposase</fullName>
    </recommendedName>
</protein>
<evidence type="ECO:0008006" key="9">
    <source>
        <dbReference type="Google" id="ProtNLM"/>
    </source>
</evidence>
<organism evidence="5 8">
    <name type="scientific">[Brevibacterium] flavum</name>
    <dbReference type="NCBI Taxonomy" id="92706"/>
    <lineage>
        <taxon>Bacteria</taxon>
        <taxon>Bacillati</taxon>
        <taxon>Actinomycetota</taxon>
        <taxon>Actinomycetes</taxon>
        <taxon>Mycobacteriales</taxon>
        <taxon>Corynebacteriaceae</taxon>
        <taxon>Corynebacterium</taxon>
    </lineage>
</organism>
<dbReference type="PATRIC" id="fig|92706.3.peg.128"/>
<evidence type="ECO:0000313" key="7">
    <source>
        <dbReference type="EMBL" id="AKF27639.1"/>
    </source>
</evidence>
<dbReference type="Proteomes" id="UP000034037">
    <property type="component" value="Chromosome"/>
</dbReference>
<dbReference type="EMBL" id="CP011309">
    <property type="protein sequence ID" value="AKF26717.1"/>
    <property type="molecule type" value="Genomic_DNA"/>
</dbReference>
<feature type="coiled-coil region" evidence="1">
    <location>
        <begin position="79"/>
        <end position="127"/>
    </location>
</feature>
<dbReference type="EMBL" id="CP011309">
    <property type="protein sequence ID" value="AKF27639.1"/>
    <property type="molecule type" value="Genomic_DNA"/>
</dbReference>
<name>A0A0F6WQ20_9CORY</name>
<reference evidence="5 8" key="1">
    <citation type="submission" date="2015-04" db="EMBL/GenBank/DDBJ databases">
        <title>Complete Genome Sequence of Brevibacterium flavum ATCC 15168.</title>
        <authorList>
            <person name="Ahn J."/>
            <person name="Park G."/>
            <person name="Jeon W."/>
            <person name="Jang Y."/>
            <person name="Jang M."/>
            <person name="Lee H."/>
            <person name="Lee H."/>
        </authorList>
    </citation>
    <scope>NUCLEOTIDE SEQUENCE [LARGE SCALE GENOMIC DNA]</scope>
    <source>
        <strain evidence="5 8">ATCC 15168</strain>
    </source>
</reference>
<keyword evidence="1" id="KW-0175">Coiled coil</keyword>
<evidence type="ECO:0000256" key="1">
    <source>
        <dbReference type="SAM" id="Coils"/>
    </source>
</evidence>
<accession>A0A0F6WQ20</accession>
<evidence type="ECO:0000313" key="3">
    <source>
        <dbReference type="EMBL" id="AKF26385.1"/>
    </source>
</evidence>
<evidence type="ECO:0000313" key="5">
    <source>
        <dbReference type="EMBL" id="AKF26717.1"/>
    </source>
</evidence>
<evidence type="ECO:0000313" key="2">
    <source>
        <dbReference type="EMBL" id="AKF26168.1"/>
    </source>
</evidence>
<gene>
    <name evidence="2" type="ORF">YH66_00650</name>
    <name evidence="3" type="ORF">YH66_01855</name>
    <name evidence="4" type="ORF">YH66_02000</name>
    <name evidence="5" type="ORF">YH66_03675</name>
    <name evidence="6" type="ORF">YH66_06190</name>
    <name evidence="7" type="ORF">YH66_08780</name>
</gene>
<dbReference type="RefSeq" id="WP_006285365.1">
    <property type="nucleotide sequence ID" value="NZ_CP011309.1"/>
</dbReference>
<dbReference type="EMBL" id="CP011309">
    <property type="protein sequence ID" value="AKF26385.1"/>
    <property type="molecule type" value="Genomic_DNA"/>
</dbReference>
<dbReference type="AlphaFoldDB" id="A0A0F6WQ20"/>
<evidence type="ECO:0000313" key="8">
    <source>
        <dbReference type="Proteomes" id="UP000034037"/>
    </source>
</evidence>
<dbReference type="HOGENOM" id="CLU_1861373_0_0_11"/>
<dbReference type="EMBL" id="CP011309">
    <property type="protein sequence ID" value="AKF26411.1"/>
    <property type="molecule type" value="Genomic_DNA"/>
</dbReference>
<evidence type="ECO:0000313" key="4">
    <source>
        <dbReference type="EMBL" id="AKF26411.1"/>
    </source>
</evidence>
<dbReference type="EMBL" id="CP011309">
    <property type="protein sequence ID" value="AKF26168.1"/>
    <property type="molecule type" value="Genomic_DNA"/>
</dbReference>
<sequence>MTVNIPTVDTAELTPEQKRDHVIAYLSRPHGTKGRYLAQHNLSASTIATWRRGLADGDLERGLIPRQTGRMTFKEVRENIALRAQLEEMQAKLDASEARNNSSDTTIAKLKKNNEELHTAIDALGKAIAIMHKDGAE</sequence>